<dbReference type="GO" id="GO:0000981">
    <property type="term" value="F:DNA-binding transcription factor activity, RNA polymerase II-specific"/>
    <property type="evidence" value="ECO:0007669"/>
    <property type="project" value="InterPro"/>
</dbReference>
<keyword evidence="9" id="KW-1185">Reference proteome</keyword>
<evidence type="ECO:0000256" key="2">
    <source>
        <dbReference type="ARBA" id="ARBA00022723"/>
    </source>
</evidence>
<evidence type="ECO:0000256" key="1">
    <source>
        <dbReference type="ARBA" id="ARBA00004123"/>
    </source>
</evidence>
<reference evidence="8" key="1">
    <citation type="journal article" date="2021" name="Genome Biol. Evol.">
        <title>The assembled and annotated genome of the fairy-ring fungus Marasmius oreades.</title>
        <authorList>
            <person name="Hiltunen M."/>
            <person name="Ament-Velasquez S.L."/>
            <person name="Johannesson H."/>
        </authorList>
    </citation>
    <scope>NUCLEOTIDE SEQUENCE</scope>
    <source>
        <strain evidence="8">03SP1</strain>
    </source>
</reference>
<dbReference type="InterPro" id="IPR036864">
    <property type="entry name" value="Zn2-C6_fun-type_DNA-bd_sf"/>
</dbReference>
<dbReference type="GO" id="GO:0003677">
    <property type="term" value="F:DNA binding"/>
    <property type="evidence" value="ECO:0007669"/>
    <property type="project" value="InterPro"/>
</dbReference>
<dbReference type="RefSeq" id="XP_043002818.1">
    <property type="nucleotide sequence ID" value="XM_043159219.1"/>
</dbReference>
<dbReference type="GO" id="GO:0006351">
    <property type="term" value="P:DNA-templated transcription"/>
    <property type="evidence" value="ECO:0007669"/>
    <property type="project" value="InterPro"/>
</dbReference>
<dbReference type="Proteomes" id="UP001049176">
    <property type="component" value="Chromosome 10"/>
</dbReference>
<dbReference type="GeneID" id="66071384"/>
<comment type="caution">
    <text evidence="8">The sequence shown here is derived from an EMBL/GenBank/DDBJ whole genome shotgun (WGS) entry which is preliminary data.</text>
</comment>
<dbReference type="CDD" id="cd00067">
    <property type="entry name" value="GAL4"/>
    <property type="match status" value="1"/>
</dbReference>
<proteinExistence type="predicted"/>
<dbReference type="AlphaFoldDB" id="A0A9P7RN30"/>
<evidence type="ECO:0000256" key="6">
    <source>
        <dbReference type="SAM" id="MobiDB-lite"/>
    </source>
</evidence>
<dbReference type="Pfam" id="PF04082">
    <property type="entry name" value="Fungal_trans"/>
    <property type="match status" value="1"/>
</dbReference>
<dbReference type="InterPro" id="IPR050815">
    <property type="entry name" value="TF_fung"/>
</dbReference>
<dbReference type="PANTHER" id="PTHR47338">
    <property type="entry name" value="ZN(II)2CYS6 TRANSCRIPTION FACTOR (EUROFUNG)-RELATED"/>
    <property type="match status" value="1"/>
</dbReference>
<evidence type="ECO:0000313" key="8">
    <source>
        <dbReference type="EMBL" id="KAG7086347.1"/>
    </source>
</evidence>
<dbReference type="PROSITE" id="PS50048">
    <property type="entry name" value="ZN2_CY6_FUNGAL_2"/>
    <property type="match status" value="1"/>
</dbReference>
<dbReference type="Gene3D" id="4.10.240.10">
    <property type="entry name" value="Zn(2)-C6 fungal-type DNA-binding domain"/>
    <property type="match status" value="1"/>
</dbReference>
<keyword evidence="5" id="KW-0539">Nucleus</keyword>
<protein>
    <recommendedName>
        <fullName evidence="7">Zn(2)-C6 fungal-type domain-containing protein</fullName>
    </recommendedName>
</protein>
<evidence type="ECO:0000313" key="9">
    <source>
        <dbReference type="Proteomes" id="UP001049176"/>
    </source>
</evidence>
<feature type="domain" description="Zn(2)-C6 fungal-type" evidence="7">
    <location>
        <begin position="7"/>
        <end position="41"/>
    </location>
</feature>
<dbReference type="InterPro" id="IPR001138">
    <property type="entry name" value="Zn2Cys6_DnaBD"/>
</dbReference>
<feature type="compositionally biased region" description="Polar residues" evidence="6">
    <location>
        <begin position="91"/>
        <end position="101"/>
    </location>
</feature>
<evidence type="ECO:0000256" key="5">
    <source>
        <dbReference type="ARBA" id="ARBA00023242"/>
    </source>
</evidence>
<dbReference type="SMART" id="SM00066">
    <property type="entry name" value="GAL4"/>
    <property type="match status" value="1"/>
</dbReference>
<keyword evidence="4" id="KW-0804">Transcription</keyword>
<dbReference type="Pfam" id="PF00172">
    <property type="entry name" value="Zn_clus"/>
    <property type="match status" value="1"/>
</dbReference>
<gene>
    <name evidence="8" type="ORF">E1B28_002308</name>
</gene>
<comment type="subcellular location">
    <subcellularLocation>
        <location evidence="1">Nucleus</location>
    </subcellularLocation>
</comment>
<feature type="region of interest" description="Disordered" evidence="6">
    <location>
        <begin position="75"/>
        <end position="104"/>
    </location>
</feature>
<evidence type="ECO:0000256" key="3">
    <source>
        <dbReference type="ARBA" id="ARBA00023015"/>
    </source>
</evidence>
<dbReference type="KEGG" id="more:E1B28_002308"/>
<evidence type="ECO:0000256" key="4">
    <source>
        <dbReference type="ARBA" id="ARBA00023163"/>
    </source>
</evidence>
<dbReference type="GO" id="GO:0008270">
    <property type="term" value="F:zinc ion binding"/>
    <property type="evidence" value="ECO:0007669"/>
    <property type="project" value="InterPro"/>
</dbReference>
<dbReference type="PANTHER" id="PTHR47338:SF29">
    <property type="entry name" value="ZN(2)-C6 FUNGAL-TYPE DOMAIN-CONTAINING PROTEIN"/>
    <property type="match status" value="1"/>
</dbReference>
<sequence length="540" mass="60134">MWNVRRACANCRNRKIRCDEVRPVCGQCTRRGPYRGLECEYSDHLGRTPTEVLEDQIYELENKIQELEDPKIQPSSIRLSHPYSGPHSFSPGPSRNVTGSSVPGHADQDLPLELRKSLLALFLSQSFNVGFFLNPTRFWQSALSNLPPGHPDRPTPSLLNTVYLLAFYLSRRSRGQDNAQTTQQIQLFLSHSLQQVSTMLNSTHPHRVVHGIQAEVLLSTYFFDMGKIVEGKYHLSAAVSLAIGVGLHRIRSDIPASSRQEALPPPRDSMEEGERINAFWTVYMLSNVWGAVEGSSGSVFERNGSSTIDTPWPLDVADYEQYGLPSNLVGNSTVHKFLLGSEDQSAVSSANSLNAQASILLERAASLTSRFHSNMLSAEERQAFENFNSLDNLIDTFIGSRLPPMDGLDPTSRVFGAALLTHTFSYVSCIQLHSLFCDREKKSMVKSLAAVEACIALLGQARNAPFISPVMAMLWMNIAKVIFQQITRLRQASRGSRNRGDKEGQLVQALKQLGETLRIFGESSVLMRNQYMNLQSTTNA</sequence>
<dbReference type="InterPro" id="IPR007219">
    <property type="entry name" value="XnlR_reg_dom"/>
</dbReference>
<dbReference type="CDD" id="cd12148">
    <property type="entry name" value="fungal_TF_MHR"/>
    <property type="match status" value="1"/>
</dbReference>
<name>A0A9P7RN30_9AGAR</name>
<keyword evidence="2" id="KW-0479">Metal-binding</keyword>
<keyword evidence="3" id="KW-0805">Transcription regulation</keyword>
<dbReference type="GO" id="GO:0005634">
    <property type="term" value="C:nucleus"/>
    <property type="evidence" value="ECO:0007669"/>
    <property type="project" value="UniProtKB-SubCell"/>
</dbReference>
<evidence type="ECO:0000259" key="7">
    <source>
        <dbReference type="PROSITE" id="PS50048"/>
    </source>
</evidence>
<dbReference type="EMBL" id="CM032190">
    <property type="protein sequence ID" value="KAG7086347.1"/>
    <property type="molecule type" value="Genomic_DNA"/>
</dbReference>
<dbReference type="SUPFAM" id="SSF57701">
    <property type="entry name" value="Zn2/Cys6 DNA-binding domain"/>
    <property type="match status" value="1"/>
</dbReference>
<dbReference type="OrthoDB" id="2309723at2759"/>
<organism evidence="8 9">
    <name type="scientific">Marasmius oreades</name>
    <name type="common">fairy-ring Marasmius</name>
    <dbReference type="NCBI Taxonomy" id="181124"/>
    <lineage>
        <taxon>Eukaryota</taxon>
        <taxon>Fungi</taxon>
        <taxon>Dikarya</taxon>
        <taxon>Basidiomycota</taxon>
        <taxon>Agaricomycotina</taxon>
        <taxon>Agaricomycetes</taxon>
        <taxon>Agaricomycetidae</taxon>
        <taxon>Agaricales</taxon>
        <taxon>Marasmiineae</taxon>
        <taxon>Marasmiaceae</taxon>
        <taxon>Marasmius</taxon>
    </lineage>
</organism>
<accession>A0A9P7RN30</accession>